<dbReference type="InterPro" id="IPR001478">
    <property type="entry name" value="PDZ"/>
</dbReference>
<dbReference type="InterPro" id="IPR001940">
    <property type="entry name" value="Peptidase_S1C"/>
</dbReference>
<evidence type="ECO:0000256" key="12">
    <source>
        <dbReference type="ARBA" id="ARBA00023016"/>
    </source>
</evidence>
<proteinExistence type="inferred from homology"/>
<keyword evidence="7" id="KW-0732">Signal</keyword>
<evidence type="ECO:0000256" key="15">
    <source>
        <dbReference type="PIRSR" id="PIRSR611782-2"/>
    </source>
</evidence>
<dbReference type="Pfam" id="PF13180">
    <property type="entry name" value="PDZ_2"/>
    <property type="match status" value="1"/>
</dbReference>
<name>A0A5B2VVJ5_9HYPH</name>
<evidence type="ECO:0000256" key="2">
    <source>
        <dbReference type="ARBA" id="ARBA00004418"/>
    </source>
</evidence>
<reference evidence="18 19" key="2">
    <citation type="submission" date="2019-09" db="EMBL/GenBank/DDBJ databases">
        <authorList>
            <person name="Jin C."/>
        </authorList>
    </citation>
    <scope>NUCLEOTIDE SEQUENCE [LARGE SCALE GENOMIC DNA]</scope>
    <source>
        <strain evidence="18 19">BN140002</strain>
    </source>
</reference>
<feature type="binding site" evidence="15">
    <location>
        <position position="121"/>
    </location>
    <ligand>
        <name>substrate</name>
    </ligand>
</feature>
<evidence type="ECO:0000313" key="19">
    <source>
        <dbReference type="Proteomes" id="UP000323142"/>
    </source>
</evidence>
<evidence type="ECO:0000256" key="3">
    <source>
        <dbReference type="ARBA" id="ARBA00010541"/>
    </source>
</evidence>
<reference evidence="18 19" key="1">
    <citation type="submission" date="2019-09" db="EMBL/GenBank/DDBJ databases">
        <title>Salinarimonas rosea gen. nov., sp. nov., a new member of the a-2 subgroup of the Proteobacteria.</title>
        <authorList>
            <person name="Liu J."/>
        </authorList>
    </citation>
    <scope>NUCLEOTIDE SEQUENCE [LARGE SCALE GENOMIC DNA]</scope>
    <source>
        <strain evidence="18 19">BN140002</strain>
    </source>
</reference>
<feature type="compositionally biased region" description="Gly residues" evidence="16">
    <location>
        <begin position="73"/>
        <end position="85"/>
    </location>
</feature>
<dbReference type="Gene3D" id="2.40.10.120">
    <property type="match status" value="1"/>
</dbReference>
<accession>A0A5B2VVJ5</accession>
<dbReference type="PANTHER" id="PTHR22939:SF130">
    <property type="entry name" value="PERIPLASMIC SERINE ENDOPROTEASE DEGP-LIKE-RELATED"/>
    <property type="match status" value="1"/>
</dbReference>
<dbReference type="FunFam" id="2.40.10.120:FF:000007">
    <property type="entry name" value="Periplasmic serine endoprotease DegP-like"/>
    <property type="match status" value="1"/>
</dbReference>
<organism evidence="18 19">
    <name type="scientific">Salinarimonas soli</name>
    <dbReference type="NCBI Taxonomy" id="1638099"/>
    <lineage>
        <taxon>Bacteria</taxon>
        <taxon>Pseudomonadati</taxon>
        <taxon>Pseudomonadota</taxon>
        <taxon>Alphaproteobacteria</taxon>
        <taxon>Hyphomicrobiales</taxon>
        <taxon>Salinarimonadaceae</taxon>
        <taxon>Salinarimonas</taxon>
    </lineage>
</organism>
<feature type="binding site" evidence="15">
    <location>
        <begin position="223"/>
        <end position="225"/>
    </location>
    <ligand>
        <name>substrate</name>
    </ligand>
</feature>
<comment type="catalytic activity">
    <reaction evidence="1">
        <text>Acts on substrates that are at least partially unfolded. The cleavage site P1 residue is normally between a pair of hydrophobic residues, such as Val-|-Val.</text>
        <dbReference type="EC" id="3.4.21.107"/>
    </reaction>
</comment>
<feature type="region of interest" description="Disordered" evidence="16">
    <location>
        <begin position="71"/>
        <end position="105"/>
    </location>
</feature>
<feature type="active site" description="Charge relay system" evidence="14">
    <location>
        <position position="121"/>
    </location>
</feature>
<sequence length="495" mass="51866">MVTPAQTIAPLPAPAQPPRNAPMSFADLAERLSPAVVNISAATTVEARGRTLPQLPPGTPFEDLFEEFFNRRGQGGQGGQGGPGAEGNRTPQPPQQQQRRSNSLGSGFVIDPSGIVVTNNHVIGDANDITVIFADGTRLKAEVIGKDTKVDLAVLRVKSDKPLPAVPFGDAEAIRPGDWVLAIGNPFGLGGSVTAGIISARGRNIDSGPYDNYIQTDASINKGNSGGPLFNMAGEVIGINTAILSPTGGSVGIGFAVPASTAAPVIDQLRQFGETRRGWLGVRIQNVDESTAEALALGSARGALVAGIDDKGPAKPAGLEVGDVIVRFDGREVKDSRDLPRIVASTPVGKSVEVTVVRKGQELKRSVTLGRLEEGEATRQASVNPPAGNAPESPNATRRVLGLELSGVTEELRKRYNIKDTVKGVVVTRVEPNSNAADKRIQAGEVIVEVGQEAVNSPADMARRVEALKKEGRRSALLLVANTQGEVRFVAVTIE</sequence>
<evidence type="ECO:0000256" key="5">
    <source>
        <dbReference type="ARBA" id="ARBA00013958"/>
    </source>
</evidence>
<dbReference type="InterPro" id="IPR036034">
    <property type="entry name" value="PDZ_sf"/>
</dbReference>
<feature type="region of interest" description="Disordered" evidence="16">
    <location>
        <begin position="370"/>
        <end position="395"/>
    </location>
</feature>
<dbReference type="GO" id="GO:0042597">
    <property type="term" value="C:periplasmic space"/>
    <property type="evidence" value="ECO:0007669"/>
    <property type="project" value="UniProtKB-SubCell"/>
</dbReference>
<feature type="region of interest" description="Disordered" evidence="16">
    <location>
        <begin position="1"/>
        <end position="22"/>
    </location>
</feature>
<protein>
    <recommendedName>
        <fullName evidence="5">Probable periplasmic serine endoprotease DegP-like</fullName>
        <ecNumber evidence="4">3.4.21.107</ecNumber>
    </recommendedName>
    <alternativeName>
        <fullName evidence="13">Protease Do</fullName>
    </alternativeName>
</protein>
<dbReference type="PANTHER" id="PTHR22939">
    <property type="entry name" value="SERINE PROTEASE FAMILY S1C HTRA-RELATED"/>
    <property type="match status" value="1"/>
</dbReference>
<feature type="compositionally biased region" description="Pro residues" evidence="16">
    <location>
        <begin position="11"/>
        <end position="20"/>
    </location>
</feature>
<dbReference type="EMBL" id="VUOA01000006">
    <property type="protein sequence ID" value="KAA2242362.1"/>
    <property type="molecule type" value="Genomic_DNA"/>
</dbReference>
<dbReference type="InterPro" id="IPR011782">
    <property type="entry name" value="Pept_S1C_Do"/>
</dbReference>
<feature type="binding site" evidence="15">
    <location>
        <position position="151"/>
    </location>
    <ligand>
        <name>substrate</name>
    </ligand>
</feature>
<evidence type="ECO:0000256" key="6">
    <source>
        <dbReference type="ARBA" id="ARBA00022670"/>
    </source>
</evidence>
<feature type="domain" description="PDZ" evidence="17">
    <location>
        <begin position="269"/>
        <end position="360"/>
    </location>
</feature>
<dbReference type="Proteomes" id="UP000323142">
    <property type="component" value="Unassembled WGS sequence"/>
</dbReference>
<dbReference type="Pfam" id="PF00595">
    <property type="entry name" value="PDZ"/>
    <property type="match status" value="1"/>
</dbReference>
<keyword evidence="8" id="KW-0677">Repeat</keyword>
<keyword evidence="9" id="KW-0574">Periplasm</keyword>
<evidence type="ECO:0000256" key="14">
    <source>
        <dbReference type="PIRSR" id="PIRSR611782-1"/>
    </source>
</evidence>
<keyword evidence="10" id="KW-0378">Hydrolase</keyword>
<feature type="active site" description="Charge relay system" evidence="14">
    <location>
        <position position="151"/>
    </location>
</feature>
<keyword evidence="19" id="KW-1185">Reference proteome</keyword>
<dbReference type="Pfam" id="PF13365">
    <property type="entry name" value="Trypsin_2"/>
    <property type="match status" value="1"/>
</dbReference>
<dbReference type="SUPFAM" id="SSF50156">
    <property type="entry name" value="PDZ domain-like"/>
    <property type="match status" value="2"/>
</dbReference>
<feature type="active site" description="Charge relay system" evidence="14">
    <location>
        <position position="225"/>
    </location>
</feature>
<dbReference type="Gene3D" id="2.30.42.10">
    <property type="match status" value="2"/>
</dbReference>
<dbReference type="SUPFAM" id="SSF50494">
    <property type="entry name" value="Trypsin-like serine proteases"/>
    <property type="match status" value="1"/>
</dbReference>
<gene>
    <name evidence="18" type="ORF">F0L46_02710</name>
</gene>
<comment type="similarity">
    <text evidence="3">Belongs to the peptidase S1C family.</text>
</comment>
<keyword evidence="6 18" id="KW-0645">Protease</keyword>
<evidence type="ECO:0000259" key="17">
    <source>
        <dbReference type="PROSITE" id="PS50106"/>
    </source>
</evidence>
<feature type="domain" description="PDZ" evidence="17">
    <location>
        <begin position="366"/>
        <end position="483"/>
    </location>
</feature>
<evidence type="ECO:0000256" key="13">
    <source>
        <dbReference type="ARBA" id="ARBA00032850"/>
    </source>
</evidence>
<comment type="caution">
    <text evidence="18">The sequence shown here is derived from an EMBL/GenBank/DDBJ whole genome shotgun (WGS) entry which is preliminary data.</text>
</comment>
<dbReference type="OrthoDB" id="9758917at2"/>
<keyword evidence="11" id="KW-0720">Serine protease</keyword>
<evidence type="ECO:0000256" key="9">
    <source>
        <dbReference type="ARBA" id="ARBA00022764"/>
    </source>
</evidence>
<comment type="subcellular location">
    <subcellularLocation>
        <location evidence="2">Periplasm</location>
    </subcellularLocation>
</comment>
<evidence type="ECO:0000256" key="1">
    <source>
        <dbReference type="ARBA" id="ARBA00001772"/>
    </source>
</evidence>
<dbReference type="EC" id="3.4.21.107" evidence="4"/>
<evidence type="ECO:0000256" key="8">
    <source>
        <dbReference type="ARBA" id="ARBA00022737"/>
    </source>
</evidence>
<dbReference type="CDD" id="cd10839">
    <property type="entry name" value="cpPDZ1_DegP-like"/>
    <property type="match status" value="1"/>
</dbReference>
<dbReference type="PRINTS" id="PR00834">
    <property type="entry name" value="PROTEASES2C"/>
</dbReference>
<evidence type="ECO:0000256" key="7">
    <source>
        <dbReference type="ARBA" id="ARBA00022729"/>
    </source>
</evidence>
<evidence type="ECO:0000256" key="10">
    <source>
        <dbReference type="ARBA" id="ARBA00022801"/>
    </source>
</evidence>
<dbReference type="SMART" id="SM00228">
    <property type="entry name" value="PDZ"/>
    <property type="match status" value="2"/>
</dbReference>
<dbReference type="NCBIfam" id="TIGR02037">
    <property type="entry name" value="degP_htrA_DO"/>
    <property type="match status" value="1"/>
</dbReference>
<evidence type="ECO:0000313" key="18">
    <source>
        <dbReference type="EMBL" id="KAA2242362.1"/>
    </source>
</evidence>
<evidence type="ECO:0000256" key="16">
    <source>
        <dbReference type="SAM" id="MobiDB-lite"/>
    </source>
</evidence>
<evidence type="ECO:0000256" key="11">
    <source>
        <dbReference type="ARBA" id="ARBA00022825"/>
    </source>
</evidence>
<evidence type="ECO:0000256" key="4">
    <source>
        <dbReference type="ARBA" id="ARBA00013035"/>
    </source>
</evidence>
<keyword evidence="12" id="KW-0346">Stress response</keyword>
<dbReference type="GO" id="GO:0006508">
    <property type="term" value="P:proteolysis"/>
    <property type="evidence" value="ECO:0007669"/>
    <property type="project" value="UniProtKB-KW"/>
</dbReference>
<dbReference type="InterPro" id="IPR009003">
    <property type="entry name" value="Peptidase_S1_PA"/>
</dbReference>
<dbReference type="GO" id="GO:0004252">
    <property type="term" value="F:serine-type endopeptidase activity"/>
    <property type="evidence" value="ECO:0007669"/>
    <property type="project" value="InterPro"/>
</dbReference>
<dbReference type="AlphaFoldDB" id="A0A5B2VVJ5"/>
<dbReference type="PROSITE" id="PS50106">
    <property type="entry name" value="PDZ"/>
    <property type="match status" value="2"/>
</dbReference>